<keyword evidence="2" id="KW-1185">Reference proteome</keyword>
<dbReference type="EMBL" id="CAXIEN010000154">
    <property type="protein sequence ID" value="CAL1282255.1"/>
    <property type="molecule type" value="Genomic_DNA"/>
</dbReference>
<evidence type="ECO:0000313" key="2">
    <source>
        <dbReference type="Proteomes" id="UP001497382"/>
    </source>
</evidence>
<dbReference type="Proteomes" id="UP001497382">
    <property type="component" value="Unassembled WGS sequence"/>
</dbReference>
<name>A0AAV2AGH7_9ARAC</name>
<gene>
    <name evidence="1" type="ORF">LARSCL_LOCUS12000</name>
</gene>
<reference evidence="1 2" key="1">
    <citation type="submission" date="2024-04" db="EMBL/GenBank/DDBJ databases">
        <authorList>
            <person name="Rising A."/>
            <person name="Reimegard J."/>
            <person name="Sonavane S."/>
            <person name="Akerstrom W."/>
            <person name="Nylinder S."/>
            <person name="Hedman E."/>
            <person name="Kallberg Y."/>
        </authorList>
    </citation>
    <scope>NUCLEOTIDE SEQUENCE [LARGE SCALE GENOMIC DNA]</scope>
</reference>
<comment type="caution">
    <text evidence="1">The sequence shown here is derived from an EMBL/GenBank/DDBJ whole genome shotgun (WGS) entry which is preliminary data.</text>
</comment>
<evidence type="ECO:0000313" key="1">
    <source>
        <dbReference type="EMBL" id="CAL1282255.1"/>
    </source>
</evidence>
<feature type="non-terminal residue" evidence="1">
    <location>
        <position position="87"/>
    </location>
</feature>
<protein>
    <submittedName>
        <fullName evidence="1">Uncharacterized protein</fullName>
    </submittedName>
</protein>
<accession>A0AAV2AGH7</accession>
<dbReference type="AlphaFoldDB" id="A0AAV2AGH7"/>
<organism evidence="1 2">
    <name type="scientific">Larinioides sclopetarius</name>
    <dbReference type="NCBI Taxonomy" id="280406"/>
    <lineage>
        <taxon>Eukaryota</taxon>
        <taxon>Metazoa</taxon>
        <taxon>Ecdysozoa</taxon>
        <taxon>Arthropoda</taxon>
        <taxon>Chelicerata</taxon>
        <taxon>Arachnida</taxon>
        <taxon>Araneae</taxon>
        <taxon>Araneomorphae</taxon>
        <taxon>Entelegynae</taxon>
        <taxon>Araneoidea</taxon>
        <taxon>Araneidae</taxon>
        <taxon>Larinioides</taxon>
    </lineage>
</organism>
<proteinExistence type="predicted"/>
<sequence>MNDCGEITPEPEIHWSEVRGTRWPRICKGTCDDSLTKVLLQHSSNTSGNVWRSTILHPCNVIDDISLLQFWNYVILQHCFIPSTCDG</sequence>